<evidence type="ECO:0000313" key="1">
    <source>
        <dbReference type="EMBL" id="PWN48051.1"/>
    </source>
</evidence>
<name>A0ACD0NQG9_9BASI</name>
<keyword evidence="2" id="KW-1185">Reference proteome</keyword>
<organism evidence="1 2">
    <name type="scientific">Violaceomyces palustris</name>
    <dbReference type="NCBI Taxonomy" id="1673888"/>
    <lineage>
        <taxon>Eukaryota</taxon>
        <taxon>Fungi</taxon>
        <taxon>Dikarya</taxon>
        <taxon>Basidiomycota</taxon>
        <taxon>Ustilaginomycotina</taxon>
        <taxon>Ustilaginomycetes</taxon>
        <taxon>Violaceomycetales</taxon>
        <taxon>Violaceomycetaceae</taxon>
        <taxon>Violaceomyces</taxon>
    </lineage>
</organism>
<dbReference type="EMBL" id="KZ820279">
    <property type="protein sequence ID" value="PWN48051.1"/>
    <property type="molecule type" value="Genomic_DNA"/>
</dbReference>
<dbReference type="Proteomes" id="UP000245626">
    <property type="component" value="Unassembled WGS sequence"/>
</dbReference>
<gene>
    <name evidence="1" type="ORF">IE53DRAFT_364211</name>
</gene>
<protein>
    <submittedName>
        <fullName evidence="1">Uncharacterized protein</fullName>
    </submittedName>
</protein>
<accession>A0ACD0NQG9</accession>
<reference evidence="1 2" key="1">
    <citation type="journal article" date="2018" name="Mol. Biol. Evol.">
        <title>Broad Genomic Sampling Reveals a Smut Pathogenic Ancestry of the Fungal Clade Ustilaginomycotina.</title>
        <authorList>
            <person name="Kijpornyongpan T."/>
            <person name="Mondo S.J."/>
            <person name="Barry K."/>
            <person name="Sandor L."/>
            <person name="Lee J."/>
            <person name="Lipzen A."/>
            <person name="Pangilinan J."/>
            <person name="LaButti K."/>
            <person name="Hainaut M."/>
            <person name="Henrissat B."/>
            <person name="Grigoriev I.V."/>
            <person name="Spatafora J.W."/>
            <person name="Aime M.C."/>
        </authorList>
    </citation>
    <scope>NUCLEOTIDE SEQUENCE [LARGE SCALE GENOMIC DNA]</scope>
    <source>
        <strain evidence="1 2">SA 807</strain>
    </source>
</reference>
<sequence>MVRLWKISILQLVAMSLSLSNFPTSFVDALPVDEGTQLVPNRSITLHCTDFRKGSVRSKLSKRAIKFRPSSSSSDPRMRWKWYHGLHDLKGLLFRGWKKGRVTKASKNVATNPPTSLSPSLASKKLSKFWRKVNPMSAPRGAFGSEKWVGFKQGAARAERRTRGATASQLDLRPLFGKRRKEERMIRLTPEFERMLYSDSDLEELEEGGVEVKVEVSKAAVKGPAKGSFKWRQWLKGGKGSNQG</sequence>
<evidence type="ECO:0000313" key="2">
    <source>
        <dbReference type="Proteomes" id="UP000245626"/>
    </source>
</evidence>
<proteinExistence type="predicted"/>